<dbReference type="PANTHER" id="PTHR33317">
    <property type="entry name" value="POLYNUCLEOTIDYL TRANSFERASE, RIBONUCLEASE H-LIKE SUPERFAMILY PROTEIN"/>
    <property type="match status" value="1"/>
</dbReference>
<keyword evidence="2 5" id="KW-0690">Ribosome biogenesis</keyword>
<dbReference type="InterPro" id="IPR006641">
    <property type="entry name" value="YqgF/RNaseH-like_dom"/>
</dbReference>
<comment type="subcellular location">
    <subcellularLocation>
        <location evidence="5">Cytoplasm</location>
    </subcellularLocation>
</comment>
<keyword evidence="1 5" id="KW-0963">Cytoplasm</keyword>
<name>A0A0K2H0W0_9CORY</name>
<dbReference type="EMBL" id="CP006841">
    <property type="protein sequence ID" value="ALA67341.1"/>
    <property type="molecule type" value="Genomic_DNA"/>
</dbReference>
<comment type="similarity">
    <text evidence="5">Belongs to the YqgF HJR family.</text>
</comment>
<dbReference type="Proteomes" id="UP000058446">
    <property type="component" value="Chromosome"/>
</dbReference>
<keyword evidence="8" id="KW-1185">Reference proteome</keyword>
<dbReference type="AlphaFoldDB" id="A0A0K2H0W0"/>
<proteinExistence type="inferred from homology"/>
<dbReference type="InterPro" id="IPR005227">
    <property type="entry name" value="YqgF"/>
</dbReference>
<keyword evidence="3 5" id="KW-0540">Nuclease</keyword>
<evidence type="ECO:0000256" key="1">
    <source>
        <dbReference type="ARBA" id="ARBA00022490"/>
    </source>
</evidence>
<dbReference type="InterPro" id="IPR037027">
    <property type="entry name" value="YqgF/RNaseH-like_dom_sf"/>
</dbReference>
<comment type="function">
    <text evidence="5">Could be a nuclease involved in processing of the 5'-end of pre-16S rRNA.</text>
</comment>
<dbReference type="OrthoDB" id="9790539at2"/>
<evidence type="ECO:0000313" key="7">
    <source>
        <dbReference type="EMBL" id="ALA67341.1"/>
    </source>
</evidence>
<organism evidence="7 8">
    <name type="scientific">Corynebacterium lactis RW2-5</name>
    <dbReference type="NCBI Taxonomy" id="1408189"/>
    <lineage>
        <taxon>Bacteria</taxon>
        <taxon>Bacillati</taxon>
        <taxon>Actinomycetota</taxon>
        <taxon>Actinomycetes</taxon>
        <taxon>Mycobacteriales</taxon>
        <taxon>Corynebacteriaceae</taxon>
        <taxon>Corynebacterium</taxon>
    </lineage>
</organism>
<evidence type="ECO:0000256" key="3">
    <source>
        <dbReference type="ARBA" id="ARBA00022722"/>
    </source>
</evidence>
<dbReference type="NCBIfam" id="TIGR00250">
    <property type="entry name" value="RNAse_H_YqgF"/>
    <property type="match status" value="1"/>
</dbReference>
<dbReference type="Gene3D" id="3.30.420.140">
    <property type="entry name" value="YqgF/RNase H-like domain"/>
    <property type="match status" value="1"/>
</dbReference>
<dbReference type="EC" id="3.1.-.-" evidence="5"/>
<evidence type="ECO:0000313" key="8">
    <source>
        <dbReference type="Proteomes" id="UP000058446"/>
    </source>
</evidence>
<keyword evidence="4 5" id="KW-0378">Hydrolase</keyword>
<dbReference type="GO" id="GO:0016788">
    <property type="term" value="F:hydrolase activity, acting on ester bonds"/>
    <property type="evidence" value="ECO:0007669"/>
    <property type="project" value="UniProtKB-UniRule"/>
</dbReference>
<sequence length="169" mass="18304">MARLALDAPGIDDPGRGRRLGIDVGDVRVGVAVSDPDGILATPVETVARATRRKDPDGPDIDRLVELAQEYEVVEIVVGLPIMLDGSFGSSARKAGDVGFRLKRRLGDAVAVRYADERMTTVLAQSRLHDAGIDVRSGRKVIDQAAAVEILQAWLDNRKKYLAEQTDSE</sequence>
<dbReference type="KEGG" id="clw:CLAC_05970"/>
<accession>A0A0K2H0W0</accession>
<evidence type="ECO:0000256" key="5">
    <source>
        <dbReference type="HAMAP-Rule" id="MF_00651"/>
    </source>
</evidence>
<dbReference type="GO" id="GO:0000967">
    <property type="term" value="P:rRNA 5'-end processing"/>
    <property type="evidence" value="ECO:0007669"/>
    <property type="project" value="UniProtKB-UniRule"/>
</dbReference>
<dbReference type="RefSeq" id="WP_053412102.1">
    <property type="nucleotide sequence ID" value="NZ_CP006841.1"/>
</dbReference>
<protein>
    <recommendedName>
        <fullName evidence="5">Putative pre-16S rRNA nuclease</fullName>
        <ecNumber evidence="5">3.1.-.-</ecNumber>
    </recommendedName>
</protein>
<dbReference type="InterPro" id="IPR012337">
    <property type="entry name" value="RNaseH-like_sf"/>
</dbReference>
<dbReference type="SUPFAM" id="SSF53098">
    <property type="entry name" value="Ribonuclease H-like"/>
    <property type="match status" value="1"/>
</dbReference>
<dbReference type="HAMAP" id="MF_00651">
    <property type="entry name" value="Nuclease_YqgF"/>
    <property type="match status" value="1"/>
</dbReference>
<evidence type="ECO:0000256" key="2">
    <source>
        <dbReference type="ARBA" id="ARBA00022517"/>
    </source>
</evidence>
<gene>
    <name evidence="7" type="ORF">CLAC_05970</name>
</gene>
<dbReference type="PATRIC" id="fig|1408189.4.peg.1185"/>
<dbReference type="SMART" id="SM00732">
    <property type="entry name" value="YqgFc"/>
    <property type="match status" value="1"/>
</dbReference>
<dbReference type="CDD" id="cd16964">
    <property type="entry name" value="YqgF"/>
    <property type="match status" value="1"/>
</dbReference>
<evidence type="ECO:0000256" key="4">
    <source>
        <dbReference type="ARBA" id="ARBA00022801"/>
    </source>
</evidence>
<feature type="domain" description="YqgF/RNase H-like" evidence="6">
    <location>
        <begin position="17"/>
        <end position="124"/>
    </location>
</feature>
<dbReference type="Pfam" id="PF03652">
    <property type="entry name" value="RuvX"/>
    <property type="match status" value="1"/>
</dbReference>
<evidence type="ECO:0000259" key="6">
    <source>
        <dbReference type="SMART" id="SM00732"/>
    </source>
</evidence>
<reference evidence="7 8" key="1">
    <citation type="submission" date="2013-10" db="EMBL/GenBank/DDBJ databases">
        <title>Complete genome sequence of Corynebacterium lactis DSM 45799(T), isolated from raw cow milk.</title>
        <authorList>
            <person name="Ruckert C."/>
            <person name="Albersmeier A."/>
            <person name="Lipski A."/>
            <person name="Kalinowski J."/>
        </authorList>
    </citation>
    <scope>NUCLEOTIDE SEQUENCE [LARGE SCALE GENOMIC DNA]</scope>
    <source>
        <strain evidence="7 8">RW2-5</strain>
    </source>
</reference>
<dbReference type="GO" id="GO:0004518">
    <property type="term" value="F:nuclease activity"/>
    <property type="evidence" value="ECO:0007669"/>
    <property type="project" value="UniProtKB-KW"/>
</dbReference>
<dbReference type="PANTHER" id="PTHR33317:SF4">
    <property type="entry name" value="POLYNUCLEOTIDYL TRANSFERASE, RIBONUCLEASE H-LIKE SUPERFAMILY PROTEIN"/>
    <property type="match status" value="1"/>
</dbReference>
<dbReference type="STRING" id="1408189.CLAC_05970"/>
<dbReference type="GO" id="GO:0005829">
    <property type="term" value="C:cytosol"/>
    <property type="evidence" value="ECO:0007669"/>
    <property type="project" value="TreeGrafter"/>
</dbReference>